<dbReference type="PANTHER" id="PTHR43867">
    <property type="entry name" value="CELLULOSE SYNTHASE CATALYTIC SUBUNIT A [UDP-FORMING]"/>
    <property type="match status" value="1"/>
</dbReference>
<gene>
    <name evidence="9" type="ORF">CH339_11975</name>
</gene>
<evidence type="ECO:0000256" key="5">
    <source>
        <dbReference type="ARBA" id="ARBA00022989"/>
    </source>
</evidence>
<organism evidence="9 10">
    <name type="scientific">Rhodobium orientis</name>
    <dbReference type="NCBI Taxonomy" id="34017"/>
    <lineage>
        <taxon>Bacteria</taxon>
        <taxon>Pseudomonadati</taxon>
        <taxon>Pseudomonadota</taxon>
        <taxon>Alphaproteobacteria</taxon>
        <taxon>Hyphomicrobiales</taxon>
        <taxon>Rhodobiaceae</taxon>
        <taxon>Rhodobium</taxon>
    </lineage>
</organism>
<reference evidence="9 10" key="1">
    <citation type="submission" date="2017-07" db="EMBL/GenBank/DDBJ databases">
        <title>Draft Genome Sequences of Select Purple Nonsulfur Bacteria.</title>
        <authorList>
            <person name="Lasarre B."/>
            <person name="Mckinlay J.B."/>
        </authorList>
    </citation>
    <scope>NUCLEOTIDE SEQUENCE [LARGE SCALE GENOMIC DNA]</scope>
    <source>
        <strain evidence="9 10">DSM 11290</strain>
    </source>
</reference>
<sequence length="630" mass="71797">MAALTESDSWTGDHLVEQGLISLSQFDQARRLAEQWNASLIDVLLARNWIDPAEYYRSLSERFDIEFVSIREALPDPDLLKEDDVSEYMRELAMPWRKRDGRIVVATARPGPECILFSRRRWGRDVSFVVTSKFDIHWAVQNVFSDQYSQRAVFELAERDPVMSAQTVFTPAQVLIGWGLMSAATVGLAFAPVATLIAINLLMSLFYFGNFLFKAILIWAGGSHQTGRTREVNAGVRMLRDEDLPIYTVLVPMFREPNVLPIITNALRQLDYPTSRLDIKIVLEEGDTETIDAAMALGLEGIFEIIRVSPSEPQTKPKACNYALRFARGDYVVIYDAEDKPEPDQLKKVVAAFRQAPDHIACVQCRLNYFNRDENWLTRLFTLDYSLWFDLMLPGLERLGVPIPLGGTSNHFRIEVLRELHAWDPFNVTEDADLGIRMTQKGYGVWLIESTTFEEANVSQSNWIRQRSRWIKGYMQTFLVHTRRPLHLVRTIGPLGVLGFVFFIGGTMLSGLLNPIFWGMFAIWAITRTTGFDELFPPALLYLALFNLLAGNALITFIMMLAPFRRQWLELVPFSLTAIWYWVLMSAAAWKAAVQLITKPFFWEKTDHGLSKQTAVEVALATGQTEERAA</sequence>
<protein>
    <submittedName>
        <fullName evidence="9">Glycosyltransferase</fullName>
    </submittedName>
</protein>
<dbReference type="SUPFAM" id="SSF160246">
    <property type="entry name" value="EspE N-terminal domain-like"/>
    <property type="match status" value="1"/>
</dbReference>
<evidence type="ECO:0000259" key="8">
    <source>
        <dbReference type="Pfam" id="PF05157"/>
    </source>
</evidence>
<dbReference type="GO" id="GO:0016020">
    <property type="term" value="C:membrane"/>
    <property type="evidence" value="ECO:0007669"/>
    <property type="project" value="UniProtKB-SubCell"/>
</dbReference>
<feature type="domain" description="Type II secretion system protein GspE N-terminal" evidence="8">
    <location>
        <begin position="63"/>
        <end position="147"/>
    </location>
</feature>
<evidence type="ECO:0000256" key="1">
    <source>
        <dbReference type="ARBA" id="ARBA00004141"/>
    </source>
</evidence>
<comment type="caution">
    <text evidence="9">The sequence shown here is derived from an EMBL/GenBank/DDBJ whole genome shotgun (WGS) entry which is preliminary data.</text>
</comment>
<keyword evidence="10" id="KW-1185">Reference proteome</keyword>
<dbReference type="GO" id="GO:0016757">
    <property type="term" value="F:glycosyltransferase activity"/>
    <property type="evidence" value="ECO:0007669"/>
    <property type="project" value="UniProtKB-KW"/>
</dbReference>
<dbReference type="Pfam" id="PF05157">
    <property type="entry name" value="MshEN"/>
    <property type="match status" value="1"/>
</dbReference>
<dbReference type="InterPro" id="IPR050321">
    <property type="entry name" value="Glycosyltr_2/OpgH_subfam"/>
</dbReference>
<evidence type="ECO:0000256" key="4">
    <source>
        <dbReference type="ARBA" id="ARBA00022692"/>
    </source>
</evidence>
<evidence type="ECO:0000313" key="9">
    <source>
        <dbReference type="EMBL" id="RAI26900.1"/>
    </source>
</evidence>
<accession>A0A327JKD8</accession>
<dbReference type="Pfam" id="PF13641">
    <property type="entry name" value="Glyco_tranf_2_3"/>
    <property type="match status" value="1"/>
</dbReference>
<dbReference type="EMBL" id="NPEV01000024">
    <property type="protein sequence ID" value="RAI26900.1"/>
    <property type="molecule type" value="Genomic_DNA"/>
</dbReference>
<dbReference type="SUPFAM" id="SSF53448">
    <property type="entry name" value="Nucleotide-diphospho-sugar transferases"/>
    <property type="match status" value="1"/>
</dbReference>
<dbReference type="InterPro" id="IPR029044">
    <property type="entry name" value="Nucleotide-diphossugar_trans"/>
</dbReference>
<dbReference type="RefSeq" id="WP_111434602.1">
    <property type="nucleotide sequence ID" value="NZ_JACIGG010000008.1"/>
</dbReference>
<evidence type="ECO:0000256" key="3">
    <source>
        <dbReference type="ARBA" id="ARBA00022679"/>
    </source>
</evidence>
<evidence type="ECO:0000313" key="10">
    <source>
        <dbReference type="Proteomes" id="UP000249299"/>
    </source>
</evidence>
<feature type="transmembrane region" description="Helical" evidence="7">
    <location>
        <begin position="168"/>
        <end position="191"/>
    </location>
</feature>
<dbReference type="PANTHER" id="PTHR43867:SF2">
    <property type="entry name" value="CELLULOSE SYNTHASE CATALYTIC SUBUNIT A [UDP-FORMING]"/>
    <property type="match status" value="1"/>
</dbReference>
<feature type="transmembrane region" description="Helical" evidence="7">
    <location>
        <begin position="197"/>
        <end position="220"/>
    </location>
</feature>
<dbReference type="Gene3D" id="3.90.550.10">
    <property type="entry name" value="Spore Coat Polysaccharide Biosynthesis Protein SpsA, Chain A"/>
    <property type="match status" value="1"/>
</dbReference>
<comment type="subcellular location">
    <subcellularLocation>
        <location evidence="1">Membrane</location>
        <topology evidence="1">Multi-pass membrane protein</topology>
    </subcellularLocation>
</comment>
<keyword evidence="6 7" id="KW-0472">Membrane</keyword>
<dbReference type="AlphaFoldDB" id="A0A327JKD8"/>
<feature type="transmembrane region" description="Helical" evidence="7">
    <location>
        <begin position="568"/>
        <end position="590"/>
    </location>
</feature>
<keyword evidence="2" id="KW-0328">Glycosyltransferase</keyword>
<evidence type="ECO:0000256" key="2">
    <source>
        <dbReference type="ARBA" id="ARBA00022676"/>
    </source>
</evidence>
<feature type="transmembrane region" description="Helical" evidence="7">
    <location>
        <begin position="497"/>
        <end position="527"/>
    </location>
</feature>
<dbReference type="CDD" id="cd06427">
    <property type="entry name" value="CESA_like_2"/>
    <property type="match status" value="1"/>
</dbReference>
<proteinExistence type="predicted"/>
<name>A0A327JKD8_9HYPH</name>
<keyword evidence="4 7" id="KW-0812">Transmembrane</keyword>
<dbReference type="Proteomes" id="UP000249299">
    <property type="component" value="Unassembled WGS sequence"/>
</dbReference>
<dbReference type="InterPro" id="IPR007831">
    <property type="entry name" value="T2SS_GspE_N"/>
</dbReference>
<dbReference type="OrthoDB" id="7431422at2"/>
<dbReference type="InterPro" id="IPR037257">
    <property type="entry name" value="T2SS_E_N_sf"/>
</dbReference>
<keyword evidence="5 7" id="KW-1133">Transmembrane helix</keyword>
<feature type="transmembrane region" description="Helical" evidence="7">
    <location>
        <begin position="539"/>
        <end position="561"/>
    </location>
</feature>
<evidence type="ECO:0000256" key="7">
    <source>
        <dbReference type="SAM" id="Phobius"/>
    </source>
</evidence>
<evidence type="ECO:0000256" key="6">
    <source>
        <dbReference type="ARBA" id="ARBA00023136"/>
    </source>
</evidence>
<keyword evidence="3 9" id="KW-0808">Transferase</keyword>